<dbReference type="PANTHER" id="PTHR10907:SF47">
    <property type="entry name" value="REGUCALCIN"/>
    <property type="match status" value="1"/>
</dbReference>
<dbReference type="PRINTS" id="PR01790">
    <property type="entry name" value="SMP30FAMILY"/>
</dbReference>
<accession>A0A8E1VY44</accession>
<dbReference type="GO" id="GO:0005509">
    <property type="term" value="F:calcium ion binding"/>
    <property type="evidence" value="ECO:0007669"/>
    <property type="project" value="TreeGrafter"/>
</dbReference>
<dbReference type="SUPFAM" id="SSF63829">
    <property type="entry name" value="Calcium-dependent phosphotriesterase"/>
    <property type="match status" value="1"/>
</dbReference>
<dbReference type="GO" id="GO:0004341">
    <property type="term" value="F:gluconolactonase activity"/>
    <property type="evidence" value="ECO:0007669"/>
    <property type="project" value="TreeGrafter"/>
</dbReference>
<dbReference type="InterPro" id="IPR013658">
    <property type="entry name" value="SGL"/>
</dbReference>
<dbReference type="InterPro" id="IPR005511">
    <property type="entry name" value="SMP-30"/>
</dbReference>
<feature type="domain" description="SMP-30/Gluconolactonase/LRE-like region" evidence="4">
    <location>
        <begin position="16"/>
        <end position="255"/>
    </location>
</feature>
<comment type="cofactor">
    <cofactor evidence="3">
        <name>Zn(2+)</name>
        <dbReference type="ChEBI" id="CHEBI:29105"/>
    </cofactor>
    <text evidence="3">Binds 1 divalent metal cation per subunit.</text>
</comment>
<keyword evidence="3" id="KW-0479">Metal-binding</keyword>
<dbReference type="Gene3D" id="2.120.10.30">
    <property type="entry name" value="TolB, C-terminal domain"/>
    <property type="match status" value="1"/>
</dbReference>
<evidence type="ECO:0000256" key="1">
    <source>
        <dbReference type="ARBA" id="ARBA00008853"/>
    </source>
</evidence>
<proteinExistence type="inferred from homology"/>
<keyword evidence="3" id="KW-0862">Zinc</keyword>
<feature type="binding site" evidence="3">
    <location>
        <position position="99"/>
    </location>
    <ligand>
        <name>substrate</name>
    </ligand>
</feature>
<dbReference type="RefSeq" id="WP_183124218.1">
    <property type="nucleotide sequence ID" value="NZ_JACJHR010000019.1"/>
</dbReference>
<evidence type="ECO:0000256" key="2">
    <source>
        <dbReference type="PIRSR" id="PIRSR605511-1"/>
    </source>
</evidence>
<feature type="binding site" evidence="3">
    <location>
        <position position="147"/>
    </location>
    <ligand>
        <name>a divalent metal cation</name>
        <dbReference type="ChEBI" id="CHEBI:60240"/>
    </ligand>
</feature>
<name>A0A8E1VY44_9PSEU</name>
<dbReference type="Proteomes" id="UP000550260">
    <property type="component" value="Unassembled WGS sequence"/>
</dbReference>
<dbReference type="GO" id="GO:0019853">
    <property type="term" value="P:L-ascorbic acid biosynthetic process"/>
    <property type="evidence" value="ECO:0007669"/>
    <property type="project" value="TreeGrafter"/>
</dbReference>
<dbReference type="Pfam" id="PF08450">
    <property type="entry name" value="SGL"/>
    <property type="match status" value="1"/>
</dbReference>
<feature type="binding site" evidence="3">
    <location>
        <position position="101"/>
    </location>
    <ligand>
        <name>substrate</name>
    </ligand>
</feature>
<feature type="binding site" evidence="3">
    <location>
        <position position="197"/>
    </location>
    <ligand>
        <name>a divalent metal cation</name>
        <dbReference type="ChEBI" id="CHEBI:60240"/>
    </ligand>
</feature>
<organism evidence="5 6">
    <name type="scientific">Amycolatopsis echigonensis</name>
    <dbReference type="NCBI Taxonomy" id="2576905"/>
    <lineage>
        <taxon>Bacteria</taxon>
        <taxon>Bacillati</taxon>
        <taxon>Actinomycetota</taxon>
        <taxon>Actinomycetes</taxon>
        <taxon>Pseudonocardiales</taxon>
        <taxon>Pseudonocardiaceae</taxon>
        <taxon>Amycolatopsis</taxon>
    </lineage>
</organism>
<gene>
    <name evidence="5" type="ORF">H5411_15590</name>
</gene>
<comment type="caution">
    <text evidence="5">The sequence shown here is derived from an EMBL/GenBank/DDBJ whole genome shotgun (WGS) entry which is preliminary data.</text>
</comment>
<sequence length="291" mass="30527">MTRTAADPVGTARAAFGEGPVWDAATGSLLWVDITGGAVLRTTPGDGTTHRIPLGGEVPAVFPTTAGTLLAARDNTLLEIAGTATPREIAGVPARPRMRFNDGAVDPRGRLLIGTMHADKAPGTAALYRLGTDHVLKEVIPGATVSNGIGWSPDGRMLYYVDSPTLRIDCFAYDPDDGVLSDRSVLADVSDSAGRPDGLTTDAEGGVWVAMIGGGELRRYRPDGRLDRVVPLPVTHPTSLAFGGTALDELFVTSALDPVPMPERRDQPLAGRLLRLEPGVPGLPASAVRLR</sequence>
<feature type="binding site" evidence="3">
    <location>
        <position position="18"/>
    </location>
    <ligand>
        <name>a divalent metal cation</name>
        <dbReference type="ChEBI" id="CHEBI:60240"/>
    </ligand>
</feature>
<evidence type="ECO:0000259" key="4">
    <source>
        <dbReference type="Pfam" id="PF08450"/>
    </source>
</evidence>
<dbReference type="AlphaFoldDB" id="A0A8E1VY44"/>
<evidence type="ECO:0000313" key="5">
    <source>
        <dbReference type="EMBL" id="MBB2500543.1"/>
    </source>
</evidence>
<dbReference type="PANTHER" id="PTHR10907">
    <property type="entry name" value="REGUCALCIN"/>
    <property type="match status" value="1"/>
</dbReference>
<evidence type="ECO:0000256" key="3">
    <source>
        <dbReference type="PIRSR" id="PIRSR605511-2"/>
    </source>
</evidence>
<evidence type="ECO:0000313" key="6">
    <source>
        <dbReference type="Proteomes" id="UP000550260"/>
    </source>
</evidence>
<reference evidence="5 6" key="1">
    <citation type="submission" date="2020-08" db="EMBL/GenBank/DDBJ databases">
        <title>Amycolatopsis echigonensis JCM 21831.</title>
        <authorList>
            <person name="Tedsree N."/>
            <person name="Kuncharoen N."/>
            <person name="Likhitwitayawuid K."/>
            <person name="Tanasupawat S."/>
        </authorList>
    </citation>
    <scope>NUCLEOTIDE SEQUENCE [LARGE SCALE GENOMIC DNA]</scope>
    <source>
        <strain evidence="5 6">JCM 21831</strain>
    </source>
</reference>
<feature type="active site" description="Proton donor/acceptor" evidence="2">
    <location>
        <position position="197"/>
    </location>
</feature>
<feature type="binding site" evidence="3">
    <location>
        <position position="119"/>
    </location>
    <ligand>
        <name>substrate</name>
    </ligand>
</feature>
<comment type="similarity">
    <text evidence="1">Belongs to the SMP-30/CGR1 family.</text>
</comment>
<dbReference type="EMBL" id="JACJHR010000019">
    <property type="protein sequence ID" value="MBB2500543.1"/>
    <property type="molecule type" value="Genomic_DNA"/>
</dbReference>
<dbReference type="InterPro" id="IPR011042">
    <property type="entry name" value="6-blade_b-propeller_TolB-like"/>
</dbReference>
<protein>
    <submittedName>
        <fullName evidence="5">SMP-30/gluconolactonase/LRE family protein</fullName>
    </submittedName>
</protein>